<gene>
    <name evidence="7" type="primary">Vcpip1-001</name>
</gene>
<dbReference type="EMBL" id="LR791741">
    <property type="protein sequence ID" value="CAB3267603.1"/>
    <property type="molecule type" value="mRNA"/>
</dbReference>
<sequence>MVFFMKIEELVNTASRQTTFSPHYGMMCASKQFHSIPTFKLSSKLDRESFQAVIMKLSDRVAFELFSGIVNWTRVIAAAHPLSMPVDGFCLCHAISVYMCGAPDVKRQFEIPLQKSLQNNSQTTSDMCKRYVKEQRRKKLRGSSTIDTDAEWKKIVSVLSSPLKNRDTDRTTIFDHFHVFVMANICRRAIIVVTNGSTGSRKNYPSSVFLPLLLQPEEVIKCPIYLAFGMDHYVPLVFDKGPNTDEDILIPIMDPSFIQFEIPYLFDNENSLEYLNKYLFISSVGFTTAYDIQEVLAVRIPSKLLAKSLWKSGTNPSTIIHECYSPLREGGAIELCATLWKHVLEMPKLLNQQETSIESPSLTYQPYGDEEDNFEDANHFQTNTNHEVIPLELSTSAIQANSLESLNQQNHGIDRQDSSPVRLIQNLDISNTPSGPEESSIVQSSMDNVPDASHNLSSNFASAEADLSPNNHSATKIEDTTLPNTAGSSQATNPESNRENLIELARVVQQSNAQPQKYPGRVMMTTDDESTYAKSAPSGVDMEVPNIPKTSSSQHQSSAGAYSTDDVEISGGDNIESFASAVSSPNPRASIEPDNAPRTSSPFPENRNSRSFNESLSRIVGLEQLNEREAKIHEPKQIHRPINFQLKVDVCNMRSRRPDIVTVEFNNGTCELILTSPPHIVHNYKRVLNDLIHLALEVRSQDFISLNVTLPSYVSVREGNGGNISDLAMNTMMDSEEMEENAQVSPFSDPRKCRTAGCLNKGSPRYNNFCERCYSGLPQCAQRSNVLSRSNPKGAYSSGSAIKAGKCKTRNCDNAGEQRYRGYCFECYNRSGS</sequence>
<keyword evidence="3" id="KW-0645">Protease</keyword>
<feature type="domain" description="A20-type" evidence="6">
    <location>
        <begin position="747"/>
        <end position="782"/>
    </location>
</feature>
<reference evidence="7" key="1">
    <citation type="submission" date="2020-04" db="EMBL/GenBank/DDBJ databases">
        <authorList>
            <person name="Neveu A P."/>
        </authorList>
    </citation>
    <scope>NUCLEOTIDE SEQUENCE</scope>
    <source>
        <tissue evidence="7">Whole embryo</tissue>
    </source>
</reference>
<keyword evidence="2" id="KW-0863">Zinc-finger</keyword>
<dbReference type="PROSITE" id="PS51036">
    <property type="entry name" value="ZF_A20"/>
    <property type="match status" value="1"/>
</dbReference>
<evidence type="ECO:0000256" key="2">
    <source>
        <dbReference type="ARBA" id="ARBA00022771"/>
    </source>
</evidence>
<organism evidence="7">
    <name type="scientific">Phallusia mammillata</name>
    <dbReference type="NCBI Taxonomy" id="59560"/>
    <lineage>
        <taxon>Eukaryota</taxon>
        <taxon>Metazoa</taxon>
        <taxon>Chordata</taxon>
        <taxon>Tunicata</taxon>
        <taxon>Ascidiacea</taxon>
        <taxon>Phlebobranchia</taxon>
        <taxon>Ascidiidae</taxon>
        <taxon>Phallusia</taxon>
    </lineage>
</organism>
<dbReference type="GO" id="GO:0003677">
    <property type="term" value="F:DNA binding"/>
    <property type="evidence" value="ECO:0007669"/>
    <property type="project" value="InterPro"/>
</dbReference>
<name>A0A6F9DX53_9ASCI</name>
<dbReference type="GO" id="GO:0008234">
    <property type="term" value="F:cysteine-type peptidase activity"/>
    <property type="evidence" value="ECO:0007669"/>
    <property type="project" value="UniProtKB-KW"/>
</dbReference>
<feature type="region of interest" description="Disordered" evidence="5">
    <location>
        <begin position="531"/>
        <end position="614"/>
    </location>
</feature>
<evidence type="ECO:0000256" key="4">
    <source>
        <dbReference type="ARBA" id="ARBA00022833"/>
    </source>
</evidence>
<proteinExistence type="evidence at transcript level"/>
<protein>
    <submittedName>
        <fullName evidence="7">Deubiquitinating protein VCIP135-like</fullName>
    </submittedName>
</protein>
<dbReference type="InterPro" id="IPR003323">
    <property type="entry name" value="OTU_dom"/>
</dbReference>
<dbReference type="GO" id="GO:0008270">
    <property type="term" value="F:zinc ion binding"/>
    <property type="evidence" value="ECO:0007669"/>
    <property type="project" value="UniProtKB-KW"/>
</dbReference>
<evidence type="ECO:0000256" key="1">
    <source>
        <dbReference type="ARBA" id="ARBA00022723"/>
    </source>
</evidence>
<evidence type="ECO:0000313" key="7">
    <source>
        <dbReference type="EMBL" id="CAB3267603.1"/>
    </source>
</evidence>
<dbReference type="SMART" id="SM00259">
    <property type="entry name" value="ZnF_A20"/>
    <property type="match status" value="2"/>
</dbReference>
<evidence type="ECO:0000256" key="3">
    <source>
        <dbReference type="ARBA" id="ARBA00022807"/>
    </source>
</evidence>
<accession>A0A6F9DX53</accession>
<feature type="region of interest" description="Disordered" evidence="5">
    <location>
        <begin position="429"/>
        <end position="496"/>
    </location>
</feature>
<evidence type="ECO:0000256" key="5">
    <source>
        <dbReference type="SAM" id="MobiDB-lite"/>
    </source>
</evidence>
<keyword evidence="1" id="KW-0479">Metal-binding</keyword>
<evidence type="ECO:0000259" key="6">
    <source>
        <dbReference type="PROSITE" id="PS51036"/>
    </source>
</evidence>
<dbReference type="InterPro" id="IPR002653">
    <property type="entry name" value="Znf_A20"/>
</dbReference>
<feature type="compositionally biased region" description="Polar residues" evidence="5">
    <location>
        <begin position="548"/>
        <end position="561"/>
    </location>
</feature>
<dbReference type="Pfam" id="PF02338">
    <property type="entry name" value="OTU"/>
    <property type="match status" value="1"/>
</dbReference>
<keyword evidence="4" id="KW-0862">Zinc</keyword>
<keyword evidence="3" id="KW-0378">Hydrolase</keyword>
<dbReference type="AlphaFoldDB" id="A0A6F9DX53"/>
<feature type="compositionally biased region" description="Polar residues" evidence="5">
    <location>
        <begin position="481"/>
        <end position="495"/>
    </location>
</feature>
<keyword evidence="3" id="KW-0788">Thiol protease</keyword>